<dbReference type="EMBL" id="JAZAVJ010000028">
    <property type="protein sequence ID" value="KAK7420680.1"/>
    <property type="molecule type" value="Genomic_DNA"/>
</dbReference>
<gene>
    <name evidence="1" type="ORF">QQX98_002675</name>
</gene>
<dbReference type="CDD" id="cd04794">
    <property type="entry name" value="euk_LANCL"/>
    <property type="match status" value="1"/>
</dbReference>
<keyword evidence="2" id="KW-1185">Reference proteome</keyword>
<evidence type="ECO:0000313" key="1">
    <source>
        <dbReference type="EMBL" id="KAK7420680.1"/>
    </source>
</evidence>
<dbReference type="Gene3D" id="1.50.10.10">
    <property type="match status" value="1"/>
</dbReference>
<evidence type="ECO:0000313" key="2">
    <source>
        <dbReference type="Proteomes" id="UP001498476"/>
    </source>
</evidence>
<reference evidence="1 2" key="1">
    <citation type="journal article" date="2025" name="Microbiol. Resour. Announc.">
        <title>Draft genome sequences for Neonectria magnoliae and Neonectria punicea, canker pathogens of Liriodendron tulipifera and Acer saccharum in West Virginia.</title>
        <authorList>
            <person name="Petronek H.M."/>
            <person name="Kasson M.T."/>
            <person name="Metheny A.M."/>
            <person name="Stauder C.M."/>
            <person name="Lovett B."/>
            <person name="Lynch S.C."/>
            <person name="Garnas J.R."/>
            <person name="Kasson L.R."/>
            <person name="Stajich J.E."/>
        </authorList>
    </citation>
    <scope>NUCLEOTIDE SEQUENCE [LARGE SCALE GENOMIC DNA]</scope>
    <source>
        <strain evidence="1 2">NRRL 64653</strain>
    </source>
</reference>
<dbReference type="SMART" id="SM01260">
    <property type="entry name" value="LANC_like"/>
    <property type="match status" value="1"/>
</dbReference>
<organism evidence="1 2">
    <name type="scientific">Neonectria punicea</name>
    <dbReference type="NCBI Taxonomy" id="979145"/>
    <lineage>
        <taxon>Eukaryota</taxon>
        <taxon>Fungi</taxon>
        <taxon>Dikarya</taxon>
        <taxon>Ascomycota</taxon>
        <taxon>Pezizomycotina</taxon>
        <taxon>Sordariomycetes</taxon>
        <taxon>Hypocreomycetidae</taxon>
        <taxon>Hypocreales</taxon>
        <taxon>Nectriaceae</taxon>
        <taxon>Neonectria</taxon>
    </lineage>
</organism>
<dbReference type="InterPro" id="IPR012341">
    <property type="entry name" value="6hp_glycosidase-like_sf"/>
</dbReference>
<dbReference type="SUPFAM" id="SSF158745">
    <property type="entry name" value="LanC-like"/>
    <property type="match status" value="1"/>
</dbReference>
<dbReference type="PANTHER" id="PTHR12736:SF7">
    <property type="entry name" value="LANC-LIKE PROTEIN 3"/>
    <property type="match status" value="1"/>
</dbReference>
<proteinExistence type="predicted"/>
<sequence length="387" mass="43486">MAQRYISNNLPAQTLGTAPKEILPYTLALVLKYTPPLPAYTEQHLGGLFTGYTGLAYLFLQLSAMHPDLQVAGHDLLYWSWQYLAGDRGHLVMEGKCGIGSEKLSFEAVRACVTKKQEHVIELLSNIPRLLGPFPTPQDDPFPSEIAHGRAGTLYLLRMVKHWVPEYAPLIESPLRRLTERIMDTDDDGRGNWEWHGRRFFGAGHGDIGIITQLVLSNPSLAPELSSRLEKLLELQTSDGNWPDSGRCLREGRTPNLVQWCHGAPGFVYSLLSLRPYFPSLHEQIDTAVKRGQGLIWRHGLLTKEPSLCHGIFGNALVLPRGPWREHFLALATADAVDRVKRHDPHLFEPAAYGKKSAVLMNYLPSAAWTWAVCEEDTPRLIMYNDL</sequence>
<dbReference type="Pfam" id="PF05147">
    <property type="entry name" value="LANC_like"/>
    <property type="match status" value="1"/>
</dbReference>
<dbReference type="Proteomes" id="UP001498476">
    <property type="component" value="Unassembled WGS sequence"/>
</dbReference>
<dbReference type="InterPro" id="IPR007822">
    <property type="entry name" value="LANC-like"/>
</dbReference>
<dbReference type="PANTHER" id="PTHR12736">
    <property type="entry name" value="LANC-LIKE PROTEIN"/>
    <property type="match status" value="1"/>
</dbReference>
<name>A0ABR1HIF1_9HYPO</name>
<comment type="caution">
    <text evidence="1">The sequence shown here is derived from an EMBL/GenBank/DDBJ whole genome shotgun (WGS) entry which is preliminary data.</text>
</comment>
<dbReference type="PRINTS" id="PR01950">
    <property type="entry name" value="LANCSUPER"/>
</dbReference>
<accession>A0ABR1HIF1</accession>
<protein>
    <submittedName>
        <fullName evidence="1">Uncharacterized protein</fullName>
    </submittedName>
</protein>